<dbReference type="Proteomes" id="UP001595817">
    <property type="component" value="Unassembled WGS sequence"/>
</dbReference>
<evidence type="ECO:0000256" key="7">
    <source>
        <dbReference type="ARBA" id="ARBA00049339"/>
    </source>
</evidence>
<feature type="short sequence motif" description="'HIGH' region" evidence="8">
    <location>
        <begin position="122"/>
        <end position="132"/>
    </location>
</feature>
<dbReference type="PANTHER" id="PTHR11956:SF5">
    <property type="entry name" value="ARGININE--TRNA LIGASE, CYTOPLASMIC"/>
    <property type="match status" value="1"/>
</dbReference>
<dbReference type="SMART" id="SM01016">
    <property type="entry name" value="Arg_tRNA_synt_N"/>
    <property type="match status" value="1"/>
</dbReference>
<organism evidence="12 13">
    <name type="scientific">Chungangia koreensis</name>
    <dbReference type="NCBI Taxonomy" id="752657"/>
    <lineage>
        <taxon>Bacteria</taxon>
        <taxon>Bacillati</taxon>
        <taxon>Bacillota</taxon>
        <taxon>Bacilli</taxon>
        <taxon>Lactobacillales</taxon>
        <taxon>Chungangia</taxon>
    </lineage>
</organism>
<dbReference type="CDD" id="cd07956">
    <property type="entry name" value="Anticodon_Ia_Arg"/>
    <property type="match status" value="1"/>
</dbReference>
<dbReference type="RefSeq" id="WP_378155218.1">
    <property type="nucleotide sequence ID" value="NZ_JBHSEC010000019.1"/>
</dbReference>
<evidence type="ECO:0000256" key="1">
    <source>
        <dbReference type="ARBA" id="ARBA00005594"/>
    </source>
</evidence>
<comment type="catalytic activity">
    <reaction evidence="7 8">
        <text>tRNA(Arg) + L-arginine + ATP = L-arginyl-tRNA(Arg) + AMP + diphosphate</text>
        <dbReference type="Rhea" id="RHEA:20301"/>
        <dbReference type="Rhea" id="RHEA-COMP:9658"/>
        <dbReference type="Rhea" id="RHEA-COMP:9673"/>
        <dbReference type="ChEBI" id="CHEBI:30616"/>
        <dbReference type="ChEBI" id="CHEBI:32682"/>
        <dbReference type="ChEBI" id="CHEBI:33019"/>
        <dbReference type="ChEBI" id="CHEBI:78442"/>
        <dbReference type="ChEBI" id="CHEBI:78513"/>
        <dbReference type="ChEBI" id="CHEBI:456215"/>
        <dbReference type="EC" id="6.1.1.19"/>
    </reaction>
</comment>
<dbReference type="InterPro" id="IPR001278">
    <property type="entry name" value="Arg-tRNA-ligase"/>
</dbReference>
<dbReference type="Gene3D" id="3.30.1360.70">
    <property type="entry name" value="Arginyl tRNA synthetase N-terminal domain"/>
    <property type="match status" value="1"/>
</dbReference>
<accession>A0ABV8X532</accession>
<proteinExistence type="inferred from homology"/>
<dbReference type="Pfam" id="PF03485">
    <property type="entry name" value="Arg_tRNA_synt_N"/>
    <property type="match status" value="1"/>
</dbReference>
<dbReference type="NCBIfam" id="TIGR00456">
    <property type="entry name" value="argS"/>
    <property type="match status" value="1"/>
</dbReference>
<dbReference type="InterPro" id="IPR009080">
    <property type="entry name" value="tRNAsynth_Ia_anticodon-bd"/>
</dbReference>
<dbReference type="Pfam" id="PF05746">
    <property type="entry name" value="DALR_1"/>
    <property type="match status" value="1"/>
</dbReference>
<dbReference type="InterPro" id="IPR035684">
    <property type="entry name" value="ArgRS_core"/>
</dbReference>
<dbReference type="EMBL" id="JBHSEC010000019">
    <property type="protein sequence ID" value="MFC4410876.1"/>
    <property type="molecule type" value="Genomic_DNA"/>
</dbReference>
<comment type="subcellular location">
    <subcellularLocation>
        <location evidence="8">Cytoplasm</location>
    </subcellularLocation>
</comment>
<dbReference type="PANTHER" id="PTHR11956">
    <property type="entry name" value="ARGINYL-TRNA SYNTHETASE"/>
    <property type="match status" value="1"/>
</dbReference>
<evidence type="ECO:0000256" key="5">
    <source>
        <dbReference type="ARBA" id="ARBA00022917"/>
    </source>
</evidence>
<reference evidence="13" key="1">
    <citation type="journal article" date="2019" name="Int. J. Syst. Evol. Microbiol.">
        <title>The Global Catalogue of Microorganisms (GCM) 10K type strain sequencing project: providing services to taxonomists for standard genome sequencing and annotation.</title>
        <authorList>
            <consortium name="The Broad Institute Genomics Platform"/>
            <consortium name="The Broad Institute Genome Sequencing Center for Infectious Disease"/>
            <person name="Wu L."/>
            <person name="Ma J."/>
        </authorList>
    </citation>
    <scope>NUCLEOTIDE SEQUENCE [LARGE SCALE GENOMIC DNA]</scope>
    <source>
        <strain evidence="13">CCUG 59778</strain>
    </source>
</reference>
<feature type="domain" description="DALR anticodon binding" evidence="10">
    <location>
        <begin position="449"/>
        <end position="560"/>
    </location>
</feature>
<comment type="subunit">
    <text evidence="8">Monomer.</text>
</comment>
<dbReference type="InterPro" id="IPR036695">
    <property type="entry name" value="Arg-tRNA-synth_N_sf"/>
</dbReference>
<sequence>MKGVIAMKSEVVKLLNENSLISVEESMLEHPVHAQMGDLALPCFPFAKELRKSPTLIAQEIAEKLNSPLIERTEAVNGYVNIFLSRNGITESLIRKISDEGTEFGSSFTGNGGVVTIDMSSPNIAKPFSMGHLRSTVIGNSIANILEKSGYKTIKINYIGDWGTQFGKLLTAYRKWGNDEEVKAAPIQTLLRYYIKFHEEAELKPSLNDEGRAAFKALEDGDSDALALWKWFRSESLKEFQRIYDLLGVTFDSYNGEAYYNDKMDPIVQELDEKDLLTESDGAQVVELGEDMPPALIKKSDGATLYVTRDLAAAIDRKQTYHFVKSLYVVGNEQSLHFTQLCQVLSKMGYDWSKDIEHIPFGLILKNGKKMSTRKGIIVLLEEVLNEAIDLAKGTIEEKNPNLANKQEVAEAVGVGAIIFSDLKQHRKHDIEFNLSSMLQTEGETGPYVQYANARAHSILRKAGNVGELKIDEVNDFEWEIVKELNQFPSIVERSARSLDPSVIAKYAIDLAQKFNSFYANVQVLSDEVQKPYRLALIQAVTIVLGESLRLLGMKSPEEM</sequence>
<comment type="similarity">
    <text evidence="1 8 9">Belongs to the class-I aminoacyl-tRNA synthetase family.</text>
</comment>
<protein>
    <recommendedName>
        <fullName evidence="8">Arginine--tRNA ligase</fullName>
        <ecNumber evidence="8">6.1.1.19</ecNumber>
    </recommendedName>
    <alternativeName>
        <fullName evidence="8">Arginyl-tRNA synthetase</fullName>
        <shortName evidence="8">ArgRS</shortName>
    </alternativeName>
</protein>
<evidence type="ECO:0000256" key="8">
    <source>
        <dbReference type="HAMAP-Rule" id="MF_00123"/>
    </source>
</evidence>
<evidence type="ECO:0000259" key="11">
    <source>
        <dbReference type="SMART" id="SM01016"/>
    </source>
</evidence>
<dbReference type="HAMAP" id="MF_00123">
    <property type="entry name" value="Arg_tRNA_synth"/>
    <property type="match status" value="1"/>
</dbReference>
<evidence type="ECO:0000256" key="2">
    <source>
        <dbReference type="ARBA" id="ARBA00022598"/>
    </source>
</evidence>
<evidence type="ECO:0000259" key="10">
    <source>
        <dbReference type="SMART" id="SM00836"/>
    </source>
</evidence>
<dbReference type="InterPro" id="IPR008909">
    <property type="entry name" value="DALR_anticod-bd"/>
</dbReference>
<dbReference type="CDD" id="cd00671">
    <property type="entry name" value="ArgRS_core"/>
    <property type="match status" value="1"/>
</dbReference>
<gene>
    <name evidence="8 12" type="primary">argS</name>
    <name evidence="12" type="ORF">ACFOZY_10655</name>
</gene>
<keyword evidence="13" id="KW-1185">Reference proteome</keyword>
<evidence type="ECO:0000313" key="13">
    <source>
        <dbReference type="Proteomes" id="UP001595817"/>
    </source>
</evidence>
<evidence type="ECO:0000256" key="4">
    <source>
        <dbReference type="ARBA" id="ARBA00022840"/>
    </source>
</evidence>
<keyword evidence="4 8" id="KW-0067">ATP-binding</keyword>
<evidence type="ECO:0000313" key="12">
    <source>
        <dbReference type="EMBL" id="MFC4410876.1"/>
    </source>
</evidence>
<feature type="domain" description="Arginyl tRNA synthetase N-terminal" evidence="11">
    <location>
        <begin position="5"/>
        <end position="84"/>
    </location>
</feature>
<dbReference type="PRINTS" id="PR01038">
    <property type="entry name" value="TRNASYNTHARG"/>
</dbReference>
<dbReference type="EC" id="6.1.1.19" evidence="8"/>
<keyword evidence="2 8" id="KW-0436">Ligase</keyword>
<dbReference type="SMART" id="SM00836">
    <property type="entry name" value="DALR_1"/>
    <property type="match status" value="1"/>
</dbReference>
<dbReference type="GO" id="GO:0004814">
    <property type="term" value="F:arginine-tRNA ligase activity"/>
    <property type="evidence" value="ECO:0007669"/>
    <property type="project" value="UniProtKB-EC"/>
</dbReference>
<dbReference type="SUPFAM" id="SSF52374">
    <property type="entry name" value="Nucleotidylyl transferase"/>
    <property type="match status" value="1"/>
</dbReference>
<keyword evidence="6 8" id="KW-0030">Aminoacyl-tRNA synthetase</keyword>
<evidence type="ECO:0000256" key="3">
    <source>
        <dbReference type="ARBA" id="ARBA00022741"/>
    </source>
</evidence>
<comment type="caution">
    <text evidence="12">The sequence shown here is derived from an EMBL/GenBank/DDBJ whole genome shotgun (WGS) entry which is preliminary data.</text>
</comment>
<keyword evidence="3 8" id="KW-0547">Nucleotide-binding</keyword>
<dbReference type="SUPFAM" id="SSF55190">
    <property type="entry name" value="Arginyl-tRNA synthetase (ArgRS), N-terminal 'additional' domain"/>
    <property type="match status" value="1"/>
</dbReference>
<evidence type="ECO:0000256" key="6">
    <source>
        <dbReference type="ARBA" id="ARBA00023146"/>
    </source>
</evidence>
<evidence type="ECO:0000256" key="9">
    <source>
        <dbReference type="RuleBase" id="RU363038"/>
    </source>
</evidence>
<dbReference type="InterPro" id="IPR014729">
    <property type="entry name" value="Rossmann-like_a/b/a_fold"/>
</dbReference>
<dbReference type="InterPro" id="IPR005148">
    <property type="entry name" value="Arg-tRNA-synth_N"/>
</dbReference>
<dbReference type="SUPFAM" id="SSF47323">
    <property type="entry name" value="Anticodon-binding domain of a subclass of class I aminoacyl-tRNA synthetases"/>
    <property type="match status" value="1"/>
</dbReference>
<dbReference type="Gene3D" id="3.40.50.620">
    <property type="entry name" value="HUPs"/>
    <property type="match status" value="1"/>
</dbReference>
<dbReference type="Gene3D" id="1.10.730.10">
    <property type="entry name" value="Isoleucyl-tRNA Synthetase, Domain 1"/>
    <property type="match status" value="1"/>
</dbReference>
<name>A0ABV8X532_9LACT</name>
<keyword evidence="8" id="KW-0963">Cytoplasm</keyword>
<keyword evidence="5 8" id="KW-0648">Protein biosynthesis</keyword>
<dbReference type="Pfam" id="PF00750">
    <property type="entry name" value="tRNA-synt_1d"/>
    <property type="match status" value="1"/>
</dbReference>